<sequence length="107" mass="11518">MDQGGPGAQVASSKVEQYTDGVNPAWLRKRNGDNIDVISEDVGVAQVDPLLTPKVFSTLLPTSGLRVPVSPYAVHSLVVRSPLWTQEAEAKHGLANITITTDFTTKF</sequence>
<dbReference type="GeneID" id="19342035"/>
<proteinExistence type="predicted"/>
<gene>
    <name evidence="1" type="ORF">MYCFIDRAFT_83245</name>
</gene>
<evidence type="ECO:0000313" key="2">
    <source>
        <dbReference type="Proteomes" id="UP000016932"/>
    </source>
</evidence>
<protein>
    <submittedName>
        <fullName evidence="1">Uncharacterized protein</fullName>
    </submittedName>
</protein>
<name>M2ZDX3_PSEFD</name>
<dbReference type="RefSeq" id="XP_007932071.1">
    <property type="nucleotide sequence ID" value="XM_007933880.1"/>
</dbReference>
<dbReference type="HOGENOM" id="CLU_2216219_0_0_1"/>
<feature type="non-terminal residue" evidence="1">
    <location>
        <position position="107"/>
    </location>
</feature>
<reference evidence="1 2" key="1">
    <citation type="journal article" date="2012" name="PLoS Pathog.">
        <title>Diverse lifestyles and strategies of plant pathogenesis encoded in the genomes of eighteen Dothideomycetes fungi.</title>
        <authorList>
            <person name="Ohm R.A."/>
            <person name="Feau N."/>
            <person name="Henrissat B."/>
            <person name="Schoch C.L."/>
            <person name="Horwitz B.A."/>
            <person name="Barry K.W."/>
            <person name="Condon B.J."/>
            <person name="Copeland A.C."/>
            <person name="Dhillon B."/>
            <person name="Glaser F."/>
            <person name="Hesse C.N."/>
            <person name="Kosti I."/>
            <person name="LaButti K."/>
            <person name="Lindquist E.A."/>
            <person name="Lucas S."/>
            <person name="Salamov A.A."/>
            <person name="Bradshaw R.E."/>
            <person name="Ciuffetti L."/>
            <person name="Hamelin R.C."/>
            <person name="Kema G.H.J."/>
            <person name="Lawrence C."/>
            <person name="Scott J.A."/>
            <person name="Spatafora J.W."/>
            <person name="Turgeon B.G."/>
            <person name="de Wit P.J.G.M."/>
            <person name="Zhong S."/>
            <person name="Goodwin S.B."/>
            <person name="Grigoriev I.V."/>
        </authorList>
    </citation>
    <scope>NUCLEOTIDE SEQUENCE [LARGE SCALE GENOMIC DNA]</scope>
    <source>
        <strain evidence="1 2">CIRAD86</strain>
    </source>
</reference>
<dbReference type="VEuPathDB" id="FungiDB:MYCFIDRAFT_83245"/>
<accession>M2ZDX3</accession>
<dbReference type="KEGG" id="pfj:MYCFIDRAFT_83245"/>
<organism evidence="1 2">
    <name type="scientific">Pseudocercospora fijiensis (strain CIRAD86)</name>
    <name type="common">Black leaf streak disease fungus</name>
    <name type="synonym">Mycosphaerella fijiensis</name>
    <dbReference type="NCBI Taxonomy" id="383855"/>
    <lineage>
        <taxon>Eukaryota</taxon>
        <taxon>Fungi</taxon>
        <taxon>Dikarya</taxon>
        <taxon>Ascomycota</taxon>
        <taxon>Pezizomycotina</taxon>
        <taxon>Dothideomycetes</taxon>
        <taxon>Dothideomycetidae</taxon>
        <taxon>Mycosphaerellales</taxon>
        <taxon>Mycosphaerellaceae</taxon>
        <taxon>Pseudocercospora</taxon>
    </lineage>
</organism>
<dbReference type="EMBL" id="KB446566">
    <property type="protein sequence ID" value="EME77299.1"/>
    <property type="molecule type" value="Genomic_DNA"/>
</dbReference>
<dbReference type="AlphaFoldDB" id="M2ZDX3"/>
<dbReference type="Proteomes" id="UP000016932">
    <property type="component" value="Unassembled WGS sequence"/>
</dbReference>
<dbReference type="OrthoDB" id="498204at2759"/>
<keyword evidence="2" id="KW-1185">Reference proteome</keyword>
<evidence type="ECO:0000313" key="1">
    <source>
        <dbReference type="EMBL" id="EME77299.1"/>
    </source>
</evidence>